<evidence type="ECO:0000313" key="1">
    <source>
        <dbReference type="EMBL" id="OWY93650.1"/>
    </source>
</evidence>
<dbReference type="Proteomes" id="UP000198211">
    <property type="component" value="Unassembled WGS sequence"/>
</dbReference>
<keyword evidence="2" id="KW-1185">Reference proteome</keyword>
<organism evidence="1 2">
    <name type="scientific">Phytophthora megakarya</name>
    <dbReference type="NCBI Taxonomy" id="4795"/>
    <lineage>
        <taxon>Eukaryota</taxon>
        <taxon>Sar</taxon>
        <taxon>Stramenopiles</taxon>
        <taxon>Oomycota</taxon>
        <taxon>Peronosporomycetes</taxon>
        <taxon>Peronosporales</taxon>
        <taxon>Peronosporaceae</taxon>
        <taxon>Phytophthora</taxon>
    </lineage>
</organism>
<reference evidence="2" key="1">
    <citation type="submission" date="2017-03" db="EMBL/GenBank/DDBJ databases">
        <title>Phytopthora megakarya and P. palmivora, two closely related causual agents of cacao black pod achieved similar genome size and gene model numbers by different mechanisms.</title>
        <authorList>
            <person name="Ali S."/>
            <person name="Shao J."/>
            <person name="Larry D.J."/>
            <person name="Kronmiller B."/>
            <person name="Shen D."/>
            <person name="Strem M.D."/>
            <person name="Melnick R.L."/>
            <person name="Guiltinan M.J."/>
            <person name="Tyler B.M."/>
            <person name="Meinhardt L.W."/>
            <person name="Bailey B.A."/>
        </authorList>
    </citation>
    <scope>NUCLEOTIDE SEQUENCE [LARGE SCALE GENOMIC DNA]</scope>
    <source>
        <strain evidence="2">zdho120</strain>
    </source>
</reference>
<feature type="non-terminal residue" evidence="1">
    <location>
        <position position="1"/>
    </location>
</feature>
<sequence>EAKHPGTFGGLVFFEPFVEKPGTRDPKIQRYIFDLALKRQHRWDSRPAAAEYLENVKGFSTWDRECLAEWINGAIVSEKNGSDAVELACHPNIEAAIYCGERLWLSDSEMGRVACPVSLHSSDDTWLFDPGFFEGIEKKWPHIYKNHPPMKSTTHNLVMEKPTACAKAIHADLKGLDCFKSTFAKM</sequence>
<dbReference type="OrthoDB" id="115372at2759"/>
<proteinExistence type="predicted"/>
<dbReference type="Gene3D" id="3.40.50.1820">
    <property type="entry name" value="alpha/beta hydrolase"/>
    <property type="match status" value="1"/>
</dbReference>
<dbReference type="STRING" id="4795.A0A225UL55"/>
<gene>
    <name evidence="1" type="ORF">PHMEG_00036877</name>
</gene>
<accession>A0A225UL55</accession>
<dbReference type="InterPro" id="IPR029058">
    <property type="entry name" value="AB_hydrolase_fold"/>
</dbReference>
<evidence type="ECO:0000313" key="2">
    <source>
        <dbReference type="Proteomes" id="UP000198211"/>
    </source>
</evidence>
<dbReference type="SUPFAM" id="SSF53474">
    <property type="entry name" value="alpha/beta-Hydrolases"/>
    <property type="match status" value="1"/>
</dbReference>
<protein>
    <submittedName>
        <fullName evidence="1">Uncharacterized protein</fullName>
    </submittedName>
</protein>
<dbReference type="EMBL" id="NBNE01015698">
    <property type="protein sequence ID" value="OWY93650.1"/>
    <property type="molecule type" value="Genomic_DNA"/>
</dbReference>
<name>A0A225UL55_9STRA</name>
<dbReference type="AlphaFoldDB" id="A0A225UL55"/>
<comment type="caution">
    <text evidence="1">The sequence shown here is derived from an EMBL/GenBank/DDBJ whole genome shotgun (WGS) entry which is preliminary data.</text>
</comment>